<keyword evidence="4" id="KW-0812">Transmembrane</keyword>
<name>A0AAV4FTM9_9GAST</name>
<feature type="transmembrane region" description="Helical" evidence="4">
    <location>
        <begin position="66"/>
        <end position="90"/>
    </location>
</feature>
<gene>
    <name evidence="5" type="ORF">ElyMa_000472800</name>
</gene>
<sequence>MAVSAGGPTVPKKDGFYDKFVRNYQILTPWQLKRLSEHKYSASGTSILEPPMQVFWRWLVEYVPLWWAPNAITIAGLLVNVITTLILAYYSPDCKQEVSIK</sequence>
<comment type="caution">
    <text evidence="5">The sequence shown here is derived from an EMBL/GenBank/DDBJ whole genome shotgun (WGS) entry which is preliminary data.</text>
</comment>
<dbReference type="Proteomes" id="UP000762676">
    <property type="component" value="Unassembled WGS sequence"/>
</dbReference>
<evidence type="ECO:0000313" key="5">
    <source>
        <dbReference type="EMBL" id="GFR76098.1"/>
    </source>
</evidence>
<dbReference type="GO" id="GO:0005789">
    <property type="term" value="C:endoplasmic reticulum membrane"/>
    <property type="evidence" value="ECO:0007669"/>
    <property type="project" value="TreeGrafter"/>
</dbReference>
<keyword evidence="6" id="KW-1185">Reference proteome</keyword>
<dbReference type="GO" id="GO:0005794">
    <property type="term" value="C:Golgi apparatus"/>
    <property type="evidence" value="ECO:0007669"/>
    <property type="project" value="TreeGrafter"/>
</dbReference>
<evidence type="ECO:0000313" key="6">
    <source>
        <dbReference type="Proteomes" id="UP000762676"/>
    </source>
</evidence>
<evidence type="ECO:0000256" key="1">
    <source>
        <dbReference type="ARBA" id="ARBA00004370"/>
    </source>
</evidence>
<dbReference type="InterPro" id="IPR014472">
    <property type="entry name" value="CHOPT"/>
</dbReference>
<dbReference type="PANTHER" id="PTHR10414:SF37">
    <property type="entry name" value="BB IN A BOXCAR, ISOFORM C"/>
    <property type="match status" value="1"/>
</dbReference>
<accession>A0AAV4FTM9</accession>
<dbReference type="GO" id="GO:0004142">
    <property type="term" value="F:diacylglycerol cholinephosphotransferase activity"/>
    <property type="evidence" value="ECO:0007669"/>
    <property type="project" value="TreeGrafter"/>
</dbReference>
<keyword evidence="3 4" id="KW-0472">Membrane</keyword>
<dbReference type="GO" id="GO:0004307">
    <property type="term" value="F:ethanolaminephosphotransferase activity"/>
    <property type="evidence" value="ECO:0007669"/>
    <property type="project" value="TreeGrafter"/>
</dbReference>
<dbReference type="AlphaFoldDB" id="A0AAV4FTM9"/>
<comment type="subcellular location">
    <subcellularLocation>
        <location evidence="1">Membrane</location>
    </subcellularLocation>
</comment>
<dbReference type="GO" id="GO:0006646">
    <property type="term" value="P:phosphatidylethanolamine biosynthetic process"/>
    <property type="evidence" value="ECO:0007669"/>
    <property type="project" value="TreeGrafter"/>
</dbReference>
<keyword evidence="4" id="KW-1133">Transmembrane helix</keyword>
<evidence type="ECO:0000256" key="3">
    <source>
        <dbReference type="ARBA" id="ARBA00023136"/>
    </source>
</evidence>
<organism evidence="5 6">
    <name type="scientific">Elysia marginata</name>
    <dbReference type="NCBI Taxonomy" id="1093978"/>
    <lineage>
        <taxon>Eukaryota</taxon>
        <taxon>Metazoa</taxon>
        <taxon>Spiralia</taxon>
        <taxon>Lophotrochozoa</taxon>
        <taxon>Mollusca</taxon>
        <taxon>Gastropoda</taxon>
        <taxon>Heterobranchia</taxon>
        <taxon>Euthyneura</taxon>
        <taxon>Panpulmonata</taxon>
        <taxon>Sacoglossa</taxon>
        <taxon>Placobranchoidea</taxon>
        <taxon>Plakobranchidae</taxon>
        <taxon>Elysia</taxon>
    </lineage>
</organism>
<evidence type="ECO:0000256" key="2">
    <source>
        <dbReference type="ARBA" id="ARBA00010441"/>
    </source>
</evidence>
<proteinExistence type="inferred from homology"/>
<protein>
    <submittedName>
        <fullName evidence="5">Choline/ethanolaminephosphotransferase 1</fullName>
    </submittedName>
</protein>
<evidence type="ECO:0000256" key="4">
    <source>
        <dbReference type="SAM" id="Phobius"/>
    </source>
</evidence>
<dbReference type="EMBL" id="BMAT01000923">
    <property type="protein sequence ID" value="GFR76098.1"/>
    <property type="molecule type" value="Genomic_DNA"/>
</dbReference>
<comment type="similarity">
    <text evidence="2">Belongs to the CDP-alcohol phosphatidyltransferase class-I family.</text>
</comment>
<dbReference type="PANTHER" id="PTHR10414">
    <property type="entry name" value="ETHANOLAMINEPHOSPHOTRANSFERASE"/>
    <property type="match status" value="1"/>
</dbReference>
<reference evidence="5 6" key="1">
    <citation type="journal article" date="2021" name="Elife">
        <title>Chloroplast acquisition without the gene transfer in kleptoplastic sea slugs, Plakobranchus ocellatus.</title>
        <authorList>
            <person name="Maeda T."/>
            <person name="Takahashi S."/>
            <person name="Yoshida T."/>
            <person name="Shimamura S."/>
            <person name="Takaki Y."/>
            <person name="Nagai Y."/>
            <person name="Toyoda A."/>
            <person name="Suzuki Y."/>
            <person name="Arimoto A."/>
            <person name="Ishii H."/>
            <person name="Satoh N."/>
            <person name="Nishiyama T."/>
            <person name="Hasebe M."/>
            <person name="Maruyama T."/>
            <person name="Minagawa J."/>
            <person name="Obokata J."/>
            <person name="Shigenobu S."/>
        </authorList>
    </citation>
    <scope>NUCLEOTIDE SEQUENCE [LARGE SCALE GENOMIC DNA]</scope>
</reference>